<protein>
    <submittedName>
        <fullName evidence="4">Mannosyl-3-phosphoglycerate phosphatase family</fullName>
    </submittedName>
</protein>
<dbReference type="PANTHER" id="PTHR10000:SF8">
    <property type="entry name" value="HAD SUPERFAMILY HYDROLASE-LIKE, TYPE 3"/>
    <property type="match status" value="1"/>
</dbReference>
<dbReference type="GO" id="GO:0050531">
    <property type="term" value="F:mannosyl-3-phosphoglycerate phosphatase activity"/>
    <property type="evidence" value="ECO:0007669"/>
    <property type="project" value="InterPro"/>
</dbReference>
<dbReference type="AlphaFoldDB" id="A0A656HD16"/>
<keyword evidence="5" id="KW-1185">Reference proteome</keyword>
<evidence type="ECO:0000256" key="2">
    <source>
        <dbReference type="ARBA" id="ARBA00022801"/>
    </source>
</evidence>
<dbReference type="OrthoDB" id="455474at2"/>
<accession>A0A656HD16</accession>
<keyword evidence="2" id="KW-0378">Hydrolase</keyword>
<dbReference type="GO" id="GO:0051479">
    <property type="term" value="P:mannosylglycerate biosynthetic process"/>
    <property type="evidence" value="ECO:0007669"/>
    <property type="project" value="InterPro"/>
</dbReference>
<evidence type="ECO:0000313" key="4">
    <source>
        <dbReference type="EMBL" id="EIJ35041.1"/>
    </source>
</evidence>
<dbReference type="SFLD" id="SFLDG01142">
    <property type="entry name" value="C2.B.2:_Mannosyl-3-phosphoglyc"/>
    <property type="match status" value="1"/>
</dbReference>
<dbReference type="InterPro" id="IPR036412">
    <property type="entry name" value="HAD-like_sf"/>
</dbReference>
<keyword evidence="1" id="KW-0479">Metal-binding</keyword>
<dbReference type="NCBIfam" id="TIGR01486">
    <property type="entry name" value="HAD-SF-IIB-MPGP"/>
    <property type="match status" value="1"/>
</dbReference>
<sequence>MTEATTHPQPLPPVRQWLIFTDLDGTLLDHHTYSHAAAQPVLAQLRALQVPVILNSSKTLAELASIAAELALDSPLVAENGSVIHYPVRQHTLTLGSNYAEICAQLDELRTREHYRFAGFHDWPAEQIAALTGLPLAAAALAAQRCASEPLLWQDAENRLEPFHQQLISAGLSLKRGGRFWHVMGQTDKVQAMHHLAAEYQQRWGAKPFVIALGDGPNDADMLAAADVAVIVYNPDGTPPTLAESLTQQRTHTSLPGPAGWAEAMSMLLANSAA</sequence>
<evidence type="ECO:0000256" key="1">
    <source>
        <dbReference type="ARBA" id="ARBA00022723"/>
    </source>
</evidence>
<evidence type="ECO:0000313" key="5">
    <source>
        <dbReference type="Proteomes" id="UP000005317"/>
    </source>
</evidence>
<evidence type="ECO:0000256" key="3">
    <source>
        <dbReference type="ARBA" id="ARBA00022842"/>
    </source>
</evidence>
<dbReference type="Gene3D" id="3.30.980.20">
    <property type="entry name" value="Putative mannosyl-3-phosphoglycerate phosphatase, domain 2"/>
    <property type="match status" value="1"/>
</dbReference>
<dbReference type="InterPro" id="IPR006379">
    <property type="entry name" value="HAD-SF_hydro_IIB"/>
</dbReference>
<dbReference type="Gene3D" id="3.40.50.1000">
    <property type="entry name" value="HAD superfamily/HAD-like"/>
    <property type="match status" value="1"/>
</dbReference>
<dbReference type="GO" id="GO:0000287">
    <property type="term" value="F:magnesium ion binding"/>
    <property type="evidence" value="ECO:0007669"/>
    <property type="project" value="UniProtKB-ARBA"/>
</dbReference>
<dbReference type="GO" id="GO:0005829">
    <property type="term" value="C:cytosol"/>
    <property type="evidence" value="ECO:0007669"/>
    <property type="project" value="TreeGrafter"/>
</dbReference>
<gene>
    <name evidence="4" type="ORF">Thini_2498</name>
</gene>
<organism evidence="4 5">
    <name type="scientific">Thiothrix nivea (strain ATCC 35100 / DSM 5205 / JP2)</name>
    <dbReference type="NCBI Taxonomy" id="870187"/>
    <lineage>
        <taxon>Bacteria</taxon>
        <taxon>Pseudomonadati</taxon>
        <taxon>Pseudomonadota</taxon>
        <taxon>Gammaproteobacteria</taxon>
        <taxon>Thiotrichales</taxon>
        <taxon>Thiotrichaceae</taxon>
        <taxon>Thiothrix</taxon>
    </lineage>
</organism>
<dbReference type="Pfam" id="PF08282">
    <property type="entry name" value="Hydrolase_3"/>
    <property type="match status" value="1"/>
</dbReference>
<dbReference type="PANTHER" id="PTHR10000">
    <property type="entry name" value="PHOSPHOSERINE PHOSPHATASE"/>
    <property type="match status" value="1"/>
</dbReference>
<dbReference type="InterPro" id="IPR006381">
    <property type="entry name" value="HAD-SF-IIB-MPGP"/>
</dbReference>
<dbReference type="Proteomes" id="UP000005317">
    <property type="component" value="Unassembled WGS sequence"/>
</dbReference>
<dbReference type="RefSeq" id="WP_002708953.1">
    <property type="nucleotide sequence ID" value="NZ_JH651384.1"/>
</dbReference>
<reference evidence="5" key="1">
    <citation type="journal article" date="2011" name="Stand. Genomic Sci.">
        <title>Genome sequence of the filamentous, gliding Thiothrix nivea neotype strain (JP2(T)).</title>
        <authorList>
            <person name="Lapidus A."/>
            <person name="Nolan M."/>
            <person name="Lucas S."/>
            <person name="Glavina Del Rio T."/>
            <person name="Tice H."/>
            <person name="Cheng J.F."/>
            <person name="Tapia R."/>
            <person name="Han C."/>
            <person name="Goodwin L."/>
            <person name="Pitluck S."/>
            <person name="Liolios K."/>
            <person name="Pagani I."/>
            <person name="Ivanova N."/>
            <person name="Huntemann M."/>
            <person name="Mavromatis K."/>
            <person name="Mikhailova N."/>
            <person name="Pati A."/>
            <person name="Chen A."/>
            <person name="Palaniappan K."/>
            <person name="Land M."/>
            <person name="Brambilla E.M."/>
            <person name="Rohde M."/>
            <person name="Abt B."/>
            <person name="Verbarg S."/>
            <person name="Goker M."/>
            <person name="Bristow J."/>
            <person name="Eisen J.A."/>
            <person name="Markowitz V."/>
            <person name="Hugenholtz P."/>
            <person name="Kyrpides N.C."/>
            <person name="Klenk H.P."/>
            <person name="Woyke T."/>
        </authorList>
    </citation>
    <scope>NUCLEOTIDE SEQUENCE [LARGE SCALE GENOMIC DNA]</scope>
    <source>
        <strain evidence="5">ATCC 35100 / DSM 5205 / JP2</strain>
    </source>
</reference>
<proteinExistence type="predicted"/>
<dbReference type="EMBL" id="JH651384">
    <property type="protein sequence ID" value="EIJ35041.1"/>
    <property type="molecule type" value="Genomic_DNA"/>
</dbReference>
<dbReference type="InterPro" id="IPR023214">
    <property type="entry name" value="HAD_sf"/>
</dbReference>
<dbReference type="SFLD" id="SFLDG01140">
    <property type="entry name" value="C2.B:_Phosphomannomutase_and_P"/>
    <property type="match status" value="1"/>
</dbReference>
<dbReference type="SFLD" id="SFLDS00003">
    <property type="entry name" value="Haloacid_Dehalogenase"/>
    <property type="match status" value="1"/>
</dbReference>
<name>A0A656HD16_THINJ</name>
<dbReference type="SUPFAM" id="SSF56784">
    <property type="entry name" value="HAD-like"/>
    <property type="match status" value="1"/>
</dbReference>
<dbReference type="NCBIfam" id="TIGR01484">
    <property type="entry name" value="HAD-SF-IIB"/>
    <property type="match status" value="1"/>
</dbReference>
<keyword evidence="3" id="KW-0460">Magnesium</keyword>